<accession>A0A383DML1</accession>
<evidence type="ECO:0000313" key="1">
    <source>
        <dbReference type="EMBL" id="SVE45564.1"/>
    </source>
</evidence>
<dbReference type="AlphaFoldDB" id="A0A383DML1"/>
<protein>
    <submittedName>
        <fullName evidence="1">Uncharacterized protein</fullName>
    </submittedName>
</protein>
<reference evidence="1" key="1">
    <citation type="submission" date="2018-05" db="EMBL/GenBank/DDBJ databases">
        <authorList>
            <person name="Lanie J.A."/>
            <person name="Ng W.-L."/>
            <person name="Kazmierczak K.M."/>
            <person name="Andrzejewski T.M."/>
            <person name="Davidsen T.M."/>
            <person name="Wayne K.J."/>
            <person name="Tettelin H."/>
            <person name="Glass J.I."/>
            <person name="Rusch D."/>
            <person name="Podicherti R."/>
            <person name="Tsui H.-C.T."/>
            <person name="Winkler M.E."/>
        </authorList>
    </citation>
    <scope>NUCLEOTIDE SEQUENCE</scope>
</reference>
<feature type="non-terminal residue" evidence="1">
    <location>
        <position position="235"/>
    </location>
</feature>
<name>A0A383DML1_9ZZZZ</name>
<dbReference type="EMBL" id="UINC01218512">
    <property type="protein sequence ID" value="SVE45564.1"/>
    <property type="molecule type" value="Genomic_DNA"/>
</dbReference>
<feature type="non-terminal residue" evidence="1">
    <location>
        <position position="1"/>
    </location>
</feature>
<gene>
    <name evidence="1" type="ORF">METZ01_LOCUS498418</name>
</gene>
<sequence>SIKKNAKLNEDFKIVGLGIDHIVGEISDGYSPIEIILDNNFHKPALMIMANSGQIRTGMVDIILGAEEYITSDDHIINNLEIEFQQITHPELYFDELWLELVKRDNFKQPVGKWKKGDRYAHEWYENNYNIKKIKKQQKRLVLELKNKGEPLNDIIRLEGIQLKEPPKDNDTFSYGINILYKSNPDSVLAKSNEILSVQYEKVGGCFCTELETVVLGVDGLKPIDGEYDLMIDEI</sequence>
<organism evidence="1">
    <name type="scientific">marine metagenome</name>
    <dbReference type="NCBI Taxonomy" id="408172"/>
    <lineage>
        <taxon>unclassified sequences</taxon>
        <taxon>metagenomes</taxon>
        <taxon>ecological metagenomes</taxon>
    </lineage>
</organism>
<proteinExistence type="predicted"/>